<dbReference type="AlphaFoldDB" id="A0A3A4R5Q5"/>
<gene>
    <name evidence="2" type="ORF">C4541_11395</name>
</gene>
<dbReference type="PROSITE" id="PS51725">
    <property type="entry name" value="ABM"/>
    <property type="match status" value="1"/>
</dbReference>
<name>A0A3A4R5Q5_9BACT</name>
<dbReference type="EMBL" id="QZJZ01000090">
    <property type="protein sequence ID" value="RJP56811.1"/>
    <property type="molecule type" value="Genomic_DNA"/>
</dbReference>
<keyword evidence="2" id="KW-0503">Monooxygenase</keyword>
<dbReference type="InterPro" id="IPR050744">
    <property type="entry name" value="AI-2_Isomerase_LsrG"/>
</dbReference>
<evidence type="ECO:0000313" key="3">
    <source>
        <dbReference type="Proteomes" id="UP000266426"/>
    </source>
</evidence>
<organism evidence="2 3">
    <name type="scientific">Candidatus Auribacter fodinae</name>
    <dbReference type="NCBI Taxonomy" id="2093366"/>
    <lineage>
        <taxon>Bacteria</taxon>
        <taxon>Pseudomonadati</taxon>
        <taxon>Candidatus Auribacterota</taxon>
        <taxon>Candidatus Auribacteria</taxon>
        <taxon>Candidatus Auribacterales</taxon>
        <taxon>Candidatus Auribacteraceae</taxon>
        <taxon>Candidatus Auribacter</taxon>
    </lineage>
</organism>
<evidence type="ECO:0000313" key="2">
    <source>
        <dbReference type="EMBL" id="RJP56811.1"/>
    </source>
</evidence>
<dbReference type="GO" id="GO:0004497">
    <property type="term" value="F:monooxygenase activity"/>
    <property type="evidence" value="ECO:0007669"/>
    <property type="project" value="UniProtKB-KW"/>
</dbReference>
<dbReference type="SUPFAM" id="SSF54909">
    <property type="entry name" value="Dimeric alpha+beta barrel"/>
    <property type="match status" value="1"/>
</dbReference>
<feature type="domain" description="ABM" evidence="1">
    <location>
        <begin position="2"/>
        <end position="90"/>
    </location>
</feature>
<dbReference type="PANTHER" id="PTHR33336">
    <property type="entry name" value="QUINOL MONOOXYGENASE YGIN-RELATED"/>
    <property type="match status" value="1"/>
</dbReference>
<evidence type="ECO:0000259" key="1">
    <source>
        <dbReference type="PROSITE" id="PS51725"/>
    </source>
</evidence>
<dbReference type="Gene3D" id="3.30.70.100">
    <property type="match status" value="1"/>
</dbReference>
<proteinExistence type="predicted"/>
<dbReference type="InterPro" id="IPR011008">
    <property type="entry name" value="Dimeric_a/b-barrel"/>
</dbReference>
<accession>A0A3A4R5Q5</accession>
<dbReference type="PANTHER" id="PTHR33336:SF15">
    <property type="entry name" value="ABM DOMAIN-CONTAINING PROTEIN"/>
    <property type="match status" value="1"/>
</dbReference>
<keyword evidence="2" id="KW-0560">Oxidoreductase</keyword>
<dbReference type="InterPro" id="IPR007138">
    <property type="entry name" value="ABM_dom"/>
</dbReference>
<comment type="caution">
    <text evidence="2">The sequence shown here is derived from an EMBL/GenBank/DDBJ whole genome shotgun (WGS) entry which is preliminary data.</text>
</comment>
<protein>
    <submittedName>
        <fullName evidence="2">Antibiotic biosynthesis monooxygenase</fullName>
    </submittedName>
</protein>
<dbReference type="Pfam" id="PF03992">
    <property type="entry name" value="ABM"/>
    <property type="match status" value="1"/>
</dbReference>
<sequence length="95" mass="11368">MITVVVQLTCVHDRINDLTPALMDLIENTRQEHGCRDYKLYQNGEQKNNFVIIEEWSDRRALDAHMQTDHFYRAARIFQELLLVPPDIRMYDLVY</sequence>
<reference evidence="2 3" key="1">
    <citation type="journal article" date="2017" name="ISME J.">
        <title>Energy and carbon metabolisms in a deep terrestrial subsurface fluid microbial community.</title>
        <authorList>
            <person name="Momper L."/>
            <person name="Jungbluth S.P."/>
            <person name="Lee M.D."/>
            <person name="Amend J.P."/>
        </authorList>
    </citation>
    <scope>NUCLEOTIDE SEQUENCE [LARGE SCALE GENOMIC DNA]</scope>
    <source>
        <strain evidence="2">SURF_26</strain>
    </source>
</reference>
<dbReference type="Proteomes" id="UP000266426">
    <property type="component" value="Unassembled WGS sequence"/>
</dbReference>